<evidence type="ECO:0000256" key="4">
    <source>
        <dbReference type="ARBA" id="ARBA00022741"/>
    </source>
</evidence>
<evidence type="ECO:0000256" key="3">
    <source>
        <dbReference type="ARBA" id="ARBA00022679"/>
    </source>
</evidence>
<dbReference type="InterPro" id="IPR051334">
    <property type="entry name" value="SRPK"/>
</dbReference>
<dbReference type="GeneID" id="8105510"/>
<comment type="catalytic activity">
    <reaction evidence="8">
        <text>L-seryl-[protein] + ATP = O-phospho-L-seryl-[protein] + ADP + H(+)</text>
        <dbReference type="Rhea" id="RHEA:17989"/>
        <dbReference type="Rhea" id="RHEA-COMP:9863"/>
        <dbReference type="Rhea" id="RHEA-COMP:11604"/>
        <dbReference type="ChEBI" id="CHEBI:15378"/>
        <dbReference type="ChEBI" id="CHEBI:29999"/>
        <dbReference type="ChEBI" id="CHEBI:30616"/>
        <dbReference type="ChEBI" id="CHEBI:83421"/>
        <dbReference type="ChEBI" id="CHEBI:456216"/>
        <dbReference type="EC" id="2.7.11.1"/>
    </reaction>
</comment>
<keyword evidence="2" id="KW-0723">Serine/threonine-protein kinase</keyword>
<dbReference type="EMBL" id="EQ962660">
    <property type="protein sequence ID" value="EED12499.1"/>
    <property type="molecule type" value="Genomic_DNA"/>
</dbReference>
<dbReference type="Gene3D" id="3.30.200.20">
    <property type="entry name" value="Phosphorylase Kinase, domain 1"/>
    <property type="match status" value="1"/>
</dbReference>
<dbReference type="OrthoDB" id="4223314at2759"/>
<dbReference type="HOGENOM" id="CLU_000288_81_2_1"/>
<evidence type="ECO:0000256" key="5">
    <source>
        <dbReference type="ARBA" id="ARBA00022777"/>
    </source>
</evidence>
<dbReference type="STRING" id="441959.B8MTV6"/>
<comment type="catalytic activity">
    <reaction evidence="7">
        <text>L-threonyl-[protein] + ATP = O-phospho-L-threonyl-[protein] + ADP + H(+)</text>
        <dbReference type="Rhea" id="RHEA:46608"/>
        <dbReference type="Rhea" id="RHEA-COMP:11060"/>
        <dbReference type="Rhea" id="RHEA-COMP:11605"/>
        <dbReference type="ChEBI" id="CHEBI:15378"/>
        <dbReference type="ChEBI" id="CHEBI:30013"/>
        <dbReference type="ChEBI" id="CHEBI:30616"/>
        <dbReference type="ChEBI" id="CHEBI:61977"/>
        <dbReference type="ChEBI" id="CHEBI:456216"/>
        <dbReference type="EC" id="2.7.11.1"/>
    </reaction>
</comment>
<protein>
    <recommendedName>
        <fullName evidence="1">non-specific serine/threonine protein kinase</fullName>
        <ecNumber evidence="1">2.7.11.1</ecNumber>
    </recommendedName>
</protein>
<keyword evidence="3" id="KW-0808">Transferase</keyword>
<dbReference type="Gene3D" id="1.10.510.10">
    <property type="entry name" value="Transferase(Phosphotransferase) domain 1"/>
    <property type="match status" value="1"/>
</dbReference>
<evidence type="ECO:0000256" key="7">
    <source>
        <dbReference type="ARBA" id="ARBA00047899"/>
    </source>
</evidence>
<dbReference type="EC" id="2.7.11.1" evidence="1"/>
<evidence type="ECO:0000256" key="8">
    <source>
        <dbReference type="ARBA" id="ARBA00048679"/>
    </source>
</evidence>
<dbReference type="OMA" id="HRYRQGG"/>
<evidence type="ECO:0000313" key="10">
    <source>
        <dbReference type="Proteomes" id="UP000001745"/>
    </source>
</evidence>
<gene>
    <name evidence="9" type="ORF">TSTA_005360</name>
</gene>
<keyword evidence="5" id="KW-0418">Kinase</keyword>
<proteinExistence type="predicted"/>
<evidence type="ECO:0000256" key="6">
    <source>
        <dbReference type="ARBA" id="ARBA00022840"/>
    </source>
</evidence>
<dbReference type="GO" id="GO:0050684">
    <property type="term" value="P:regulation of mRNA processing"/>
    <property type="evidence" value="ECO:0007669"/>
    <property type="project" value="TreeGrafter"/>
</dbReference>
<dbReference type="GO" id="GO:0005524">
    <property type="term" value="F:ATP binding"/>
    <property type="evidence" value="ECO:0007669"/>
    <property type="project" value="UniProtKB-KW"/>
</dbReference>
<dbReference type="InterPro" id="IPR011009">
    <property type="entry name" value="Kinase-like_dom_sf"/>
</dbReference>
<evidence type="ECO:0000313" key="9">
    <source>
        <dbReference type="EMBL" id="EED12499.1"/>
    </source>
</evidence>
<accession>B8MTV6</accession>
<dbReference type="PANTHER" id="PTHR47634">
    <property type="entry name" value="PROTEIN KINASE DOMAIN-CONTAINING PROTEIN-RELATED"/>
    <property type="match status" value="1"/>
</dbReference>
<dbReference type="PANTHER" id="PTHR47634:SF9">
    <property type="entry name" value="PROTEIN KINASE DOMAIN-CONTAINING PROTEIN-RELATED"/>
    <property type="match status" value="1"/>
</dbReference>
<organism evidence="9 10">
    <name type="scientific">Talaromyces stipitatus (strain ATCC 10500 / CBS 375.48 / QM 6759 / NRRL 1006)</name>
    <name type="common">Penicillium stipitatum</name>
    <dbReference type="NCBI Taxonomy" id="441959"/>
    <lineage>
        <taxon>Eukaryota</taxon>
        <taxon>Fungi</taxon>
        <taxon>Dikarya</taxon>
        <taxon>Ascomycota</taxon>
        <taxon>Pezizomycotina</taxon>
        <taxon>Eurotiomycetes</taxon>
        <taxon>Eurotiomycetidae</taxon>
        <taxon>Eurotiales</taxon>
        <taxon>Trichocomaceae</taxon>
        <taxon>Talaromyces</taxon>
        <taxon>Talaromyces sect. Talaromyces</taxon>
    </lineage>
</organism>
<dbReference type="VEuPathDB" id="FungiDB:TSTA_005360"/>
<dbReference type="Proteomes" id="UP000001745">
    <property type="component" value="Unassembled WGS sequence"/>
</dbReference>
<dbReference type="InParanoid" id="B8MTV6"/>
<dbReference type="GO" id="GO:0000245">
    <property type="term" value="P:spliceosomal complex assembly"/>
    <property type="evidence" value="ECO:0007669"/>
    <property type="project" value="TreeGrafter"/>
</dbReference>
<dbReference type="AlphaFoldDB" id="B8MTV6"/>
<keyword evidence="10" id="KW-1185">Reference proteome</keyword>
<keyword evidence="4" id="KW-0547">Nucleotide-binding</keyword>
<keyword evidence="6" id="KW-0067">ATP-binding</keyword>
<dbReference type="GO" id="GO:0004674">
    <property type="term" value="F:protein serine/threonine kinase activity"/>
    <property type="evidence" value="ECO:0007669"/>
    <property type="project" value="UniProtKB-KW"/>
</dbReference>
<reference evidence="10" key="1">
    <citation type="journal article" date="2015" name="Genome Announc.">
        <title>Genome sequence of the AIDS-associated pathogen Penicillium marneffei (ATCC18224) and its near taxonomic relative Talaromyces stipitatus (ATCC10500).</title>
        <authorList>
            <person name="Nierman W.C."/>
            <person name="Fedorova-Abrams N.D."/>
            <person name="Andrianopoulos A."/>
        </authorList>
    </citation>
    <scope>NUCLEOTIDE SEQUENCE [LARGE SCALE GENOMIC DNA]</scope>
    <source>
        <strain evidence="10">ATCC 10500 / CBS 375.48 / QM 6759 / NRRL 1006</strain>
    </source>
</reference>
<dbReference type="RefSeq" id="XP_002488153.1">
    <property type="nucleotide sequence ID" value="XM_002488108.1"/>
</dbReference>
<sequence>MDHISYFSNVDAELLHRYRPGGYQPIALGDTLKGGRYKVLHKLGWEDYSTAWATRDQREENYVAVKVSISESESYRENREASIMKKLETIHPCPQHAPWEACKIIAKQALTGLDHLHQLKICHGDLHTRNLVFPVPCMKDLLEDEVIQILNKPETSFVESKDGEPIDGAGVPKYIVRPAAYHFSLTRSVLLDLSIKIIDFGESFCETTIPRTVHTSLVFKHLRSFSEIAQIIVLLFELFVAHPPFDNLMRPAILVDQMREMASDTIPERWREVYTTTISSANTSRSWDELLANYHALSWAVERQ</sequence>
<dbReference type="PhylomeDB" id="B8MTV6"/>
<name>B8MTV6_TALSN</name>
<dbReference type="eggNOG" id="KOG1290">
    <property type="taxonomic scope" value="Eukaryota"/>
</dbReference>
<evidence type="ECO:0000256" key="1">
    <source>
        <dbReference type="ARBA" id="ARBA00012513"/>
    </source>
</evidence>
<evidence type="ECO:0000256" key="2">
    <source>
        <dbReference type="ARBA" id="ARBA00022527"/>
    </source>
</evidence>
<dbReference type="SUPFAM" id="SSF56112">
    <property type="entry name" value="Protein kinase-like (PK-like)"/>
    <property type="match status" value="1"/>
</dbReference>